<accession>A0ABD3W6U6</accession>
<evidence type="ECO:0000256" key="1">
    <source>
        <dbReference type="ARBA" id="ARBA00023239"/>
    </source>
</evidence>
<organism evidence="2 3">
    <name type="scientific">Sinanodonta woodiana</name>
    <name type="common">Chinese pond mussel</name>
    <name type="synonym">Anodonta woodiana</name>
    <dbReference type="NCBI Taxonomy" id="1069815"/>
    <lineage>
        <taxon>Eukaryota</taxon>
        <taxon>Metazoa</taxon>
        <taxon>Spiralia</taxon>
        <taxon>Lophotrochozoa</taxon>
        <taxon>Mollusca</taxon>
        <taxon>Bivalvia</taxon>
        <taxon>Autobranchia</taxon>
        <taxon>Heteroconchia</taxon>
        <taxon>Palaeoheterodonta</taxon>
        <taxon>Unionida</taxon>
        <taxon>Unionoidea</taxon>
        <taxon>Unionidae</taxon>
        <taxon>Unioninae</taxon>
        <taxon>Sinanodonta</taxon>
    </lineage>
</organism>
<dbReference type="Proteomes" id="UP001634394">
    <property type="component" value="Unassembled WGS sequence"/>
</dbReference>
<dbReference type="AlphaFoldDB" id="A0ABD3W6U6"/>
<gene>
    <name evidence="2" type="ORF">ACJMK2_041112</name>
</gene>
<reference evidence="2 3" key="1">
    <citation type="submission" date="2024-11" db="EMBL/GenBank/DDBJ databases">
        <title>Chromosome-level genome assembly of the freshwater bivalve Anodonta woodiana.</title>
        <authorList>
            <person name="Chen X."/>
        </authorList>
    </citation>
    <scope>NUCLEOTIDE SEQUENCE [LARGE SCALE GENOMIC DNA]</scope>
    <source>
        <strain evidence="2">MN2024</strain>
        <tissue evidence="2">Gills</tissue>
    </source>
</reference>
<dbReference type="Pfam" id="PF00378">
    <property type="entry name" value="ECH_1"/>
    <property type="match status" value="1"/>
</dbReference>
<comment type="caution">
    <text evidence="2">The sequence shown here is derived from an EMBL/GenBank/DDBJ whole genome shotgun (WGS) entry which is preliminary data.</text>
</comment>
<protein>
    <recommendedName>
        <fullName evidence="4">Ethylmalonyl-CoA decarboxylase</fullName>
    </recommendedName>
</protein>
<evidence type="ECO:0008006" key="4">
    <source>
        <dbReference type="Google" id="ProtNLM"/>
    </source>
</evidence>
<dbReference type="Gene3D" id="3.90.226.10">
    <property type="entry name" value="2-enoyl-CoA Hydratase, Chain A, domain 1"/>
    <property type="match status" value="1"/>
</dbReference>
<evidence type="ECO:0000313" key="2">
    <source>
        <dbReference type="EMBL" id="KAL3868285.1"/>
    </source>
</evidence>
<keyword evidence="1" id="KW-0456">Lyase</keyword>
<name>A0ABD3W6U6_SINWO</name>
<dbReference type="PANTHER" id="PTHR11941">
    <property type="entry name" value="ENOYL-COA HYDRATASE-RELATED"/>
    <property type="match status" value="1"/>
</dbReference>
<dbReference type="InterPro" id="IPR001753">
    <property type="entry name" value="Enoyl-CoA_hydra/iso"/>
</dbReference>
<sequence>MWMLYGNCLKCIQTNLLKGWHGNLVVRSLASLSNETQQNLQKEFAKYKGGSVNLEKDEASGIAVILLNNPSKKNAMTGKMMSDLDDAVKELEEWRNGKGVILTGVDKSFCSGGDKSTVLQINTPLMGRLMSQYMHDITMRLFNMPLISVAAIKGFAIGGGAELATACDFRIMTAASKIGFVQKTVGLATGWGGGTRLVRLIGRTSALKLLSSGKVLDAESATNIGLADEIIQEECDIVLEAKKWLSIYCDGNAQVIQSAKSIVAEAAESNMARSLDHERNVFSNLWGQDDMGPFKDNIKHK</sequence>
<dbReference type="GO" id="GO:0016829">
    <property type="term" value="F:lyase activity"/>
    <property type="evidence" value="ECO:0007669"/>
    <property type="project" value="UniProtKB-KW"/>
</dbReference>
<dbReference type="PANTHER" id="PTHR11941:SF27">
    <property type="entry name" value="ETHYLMALONYL-COA DECARBOXYLASE"/>
    <property type="match status" value="1"/>
</dbReference>
<dbReference type="InterPro" id="IPR029045">
    <property type="entry name" value="ClpP/crotonase-like_dom_sf"/>
</dbReference>
<dbReference type="EMBL" id="JBJQND010000008">
    <property type="protein sequence ID" value="KAL3868285.1"/>
    <property type="molecule type" value="Genomic_DNA"/>
</dbReference>
<dbReference type="SUPFAM" id="SSF52096">
    <property type="entry name" value="ClpP/crotonase"/>
    <property type="match status" value="1"/>
</dbReference>
<dbReference type="CDD" id="cd06558">
    <property type="entry name" value="crotonase-like"/>
    <property type="match status" value="1"/>
</dbReference>
<proteinExistence type="predicted"/>
<evidence type="ECO:0000313" key="3">
    <source>
        <dbReference type="Proteomes" id="UP001634394"/>
    </source>
</evidence>
<keyword evidence="3" id="KW-1185">Reference proteome</keyword>